<evidence type="ECO:0000313" key="2">
    <source>
        <dbReference type="Proteomes" id="UP001060085"/>
    </source>
</evidence>
<accession>A0ACC0AMP3</accession>
<reference evidence="2" key="1">
    <citation type="journal article" date="2023" name="Nat. Plants">
        <title>Single-cell RNA sequencing provides a high-resolution roadmap for understanding the multicellular compartmentation of specialized metabolism.</title>
        <authorList>
            <person name="Sun S."/>
            <person name="Shen X."/>
            <person name="Li Y."/>
            <person name="Li Y."/>
            <person name="Wang S."/>
            <person name="Li R."/>
            <person name="Zhang H."/>
            <person name="Shen G."/>
            <person name="Guo B."/>
            <person name="Wei J."/>
            <person name="Xu J."/>
            <person name="St-Pierre B."/>
            <person name="Chen S."/>
            <person name="Sun C."/>
        </authorList>
    </citation>
    <scope>NUCLEOTIDE SEQUENCE [LARGE SCALE GENOMIC DNA]</scope>
</reference>
<sequence>MLSKLPLKDHLLLCSSPAYALFPYNHHQSLCRITCCQKSSSSSDPKFRFRLPGDSKWKFNEIDTNAMQDSVNQWLSKTQNFLNEVASPLVKPANNRKPVVQNGTRDMEDIFLAEQTINIRLPSGELSLAAIFSIEQFSRMNGLTGQKMQKIFKALVPESVYNDARYLVEYCCFRFLSRDTSEIHPCLKEPAFRRLIFVTMLAWEQPYSNRKDSKAKTSERDSIQRRLVGEEAFVRIAPAVSGVTDWSTAHNLFKALAGDEQGIPYSSWSTYIDELIKVHEGRKSDKFQEFPQLYGEIIVCLGSSRKPPILKWENNMAWPGKLTLTEKALYFEKIGLRGQMDAVRLDLTIDGSHVEKTRVGPLGSDLFDSAISVTSGLESTTWVLEFVDLRSDMRRDVWHASISEIIAAHKFIGEFGPVDGDQSISYIYGAHKGKTRAITYAINAIARLQALQFMRKLLDEPIKLVPFSYLQNAPYGDVVLQTLAVNFWAGPLIANPREEDNQLVQHARPAQEVSERSNHVFDIDGSVYLRNWMRSQSWASGASLAFWKNSSVRNGVVLSKNLVVADSPLVEKAAITCRDKCSVAEKTQETIDAAMIEGIPSNIDLFKELVLPLTIVAKNFETLRHWEEPLVTASFLGVLYTIIFRNMLSYLFPVTLMILASGMLILKGLKEQGRLGRFFGKVTIRDQPPSNTIQKIIALKQAMREVEKYLQDLNISLLKIRTIFLAGQPQITTEVALVLLLSATVLLIVPFKYILAFLLFDLFTRELKIRRQMVLTFMSFLKERWDSVPAAPVVVLPYKVDDSEAPHQNEKLVKSDSTQGKKHS</sequence>
<dbReference type="EMBL" id="CM044705">
    <property type="protein sequence ID" value="KAI5661535.1"/>
    <property type="molecule type" value="Genomic_DNA"/>
</dbReference>
<gene>
    <name evidence="1" type="ORF">M9H77_20858</name>
</gene>
<name>A0ACC0AMP3_CATRO</name>
<organism evidence="1 2">
    <name type="scientific">Catharanthus roseus</name>
    <name type="common">Madagascar periwinkle</name>
    <name type="synonym">Vinca rosea</name>
    <dbReference type="NCBI Taxonomy" id="4058"/>
    <lineage>
        <taxon>Eukaryota</taxon>
        <taxon>Viridiplantae</taxon>
        <taxon>Streptophyta</taxon>
        <taxon>Embryophyta</taxon>
        <taxon>Tracheophyta</taxon>
        <taxon>Spermatophyta</taxon>
        <taxon>Magnoliopsida</taxon>
        <taxon>eudicotyledons</taxon>
        <taxon>Gunneridae</taxon>
        <taxon>Pentapetalae</taxon>
        <taxon>asterids</taxon>
        <taxon>lamiids</taxon>
        <taxon>Gentianales</taxon>
        <taxon>Apocynaceae</taxon>
        <taxon>Rauvolfioideae</taxon>
        <taxon>Vinceae</taxon>
        <taxon>Catharanthinae</taxon>
        <taxon>Catharanthus</taxon>
    </lineage>
</organism>
<comment type="caution">
    <text evidence="1">The sequence shown here is derived from an EMBL/GenBank/DDBJ whole genome shotgun (WGS) entry which is preliminary data.</text>
</comment>
<protein>
    <submittedName>
        <fullName evidence="1">Uncharacterized protein</fullName>
    </submittedName>
</protein>
<proteinExistence type="predicted"/>
<keyword evidence="2" id="KW-1185">Reference proteome</keyword>
<evidence type="ECO:0000313" key="1">
    <source>
        <dbReference type="EMBL" id="KAI5661535.1"/>
    </source>
</evidence>
<dbReference type="Proteomes" id="UP001060085">
    <property type="component" value="Linkage Group LG05"/>
</dbReference>